<keyword evidence="7 10" id="KW-0456">Lyase</keyword>
<name>A0A378NR85_9FIRM</name>
<keyword evidence="6 10" id="KW-0584">Phenylalanine biosynthesis</keyword>
<dbReference type="NCBIfam" id="NF008865">
    <property type="entry name" value="PRK11898.1"/>
    <property type="match status" value="1"/>
</dbReference>
<evidence type="ECO:0000256" key="1">
    <source>
        <dbReference type="ARBA" id="ARBA00004741"/>
    </source>
</evidence>
<evidence type="ECO:0000256" key="4">
    <source>
        <dbReference type="ARBA" id="ARBA00022605"/>
    </source>
</evidence>
<dbReference type="PANTHER" id="PTHR21022:SF19">
    <property type="entry name" value="PREPHENATE DEHYDRATASE-RELATED"/>
    <property type="match status" value="1"/>
</dbReference>
<evidence type="ECO:0000259" key="12">
    <source>
        <dbReference type="PROSITE" id="PS51671"/>
    </source>
</evidence>
<dbReference type="PIRSF" id="PIRSF001500">
    <property type="entry name" value="Chor_mut_pdt_Ppr"/>
    <property type="match status" value="1"/>
</dbReference>
<dbReference type="Gene3D" id="3.40.190.10">
    <property type="entry name" value="Periplasmic binding protein-like II"/>
    <property type="match status" value="2"/>
</dbReference>
<evidence type="ECO:0000259" key="11">
    <source>
        <dbReference type="PROSITE" id="PS51171"/>
    </source>
</evidence>
<dbReference type="InterPro" id="IPR002912">
    <property type="entry name" value="ACT_dom"/>
</dbReference>
<sequence>MKKLAFLGPHGTNSEEAAIYMANLRKEKMNLVAYNTIQDAIQAVAQKDVDYCLVPVENSIEGSVRITLDTLAHDVDLMIESELIWSVHNQLLTKNPNAKIHTIISHIQPLAQCREYLKSHYPTAKTESVSSTARAAEKASCYGDGYAAIATKTAADLYNLQIIDTDIQDVEDNFTRFILLTNKDKVKKYQDVANMMIICQIDGRAGSLYELLGDFACRKVNMTRIESRPARTSLGEYIFFIEIDANVDKDILQEALMQASKKCFWLKNLGKFPVYKASNKLVNEIN</sequence>
<evidence type="ECO:0000256" key="2">
    <source>
        <dbReference type="ARBA" id="ARBA00013147"/>
    </source>
</evidence>
<dbReference type="EC" id="4.2.1.51" evidence="2 10"/>
<feature type="site" description="Essential for prephenate dehydratase activity" evidence="9">
    <location>
        <position position="175"/>
    </location>
</feature>
<evidence type="ECO:0000256" key="10">
    <source>
        <dbReference type="RuleBase" id="RU361254"/>
    </source>
</evidence>
<proteinExistence type="predicted"/>
<dbReference type="CDD" id="cd04905">
    <property type="entry name" value="ACT_CM-PDT"/>
    <property type="match status" value="1"/>
</dbReference>
<comment type="catalytic activity">
    <reaction evidence="8 10">
        <text>prephenate + H(+) = 3-phenylpyruvate + CO2 + H2O</text>
        <dbReference type="Rhea" id="RHEA:21648"/>
        <dbReference type="ChEBI" id="CHEBI:15377"/>
        <dbReference type="ChEBI" id="CHEBI:15378"/>
        <dbReference type="ChEBI" id="CHEBI:16526"/>
        <dbReference type="ChEBI" id="CHEBI:18005"/>
        <dbReference type="ChEBI" id="CHEBI:29934"/>
        <dbReference type="EC" id="4.2.1.51"/>
    </reaction>
</comment>
<dbReference type="Gene3D" id="3.30.70.260">
    <property type="match status" value="1"/>
</dbReference>
<dbReference type="InterPro" id="IPR045865">
    <property type="entry name" value="ACT-like_dom_sf"/>
</dbReference>
<dbReference type="Pfam" id="PF00800">
    <property type="entry name" value="PDT"/>
    <property type="match status" value="1"/>
</dbReference>
<dbReference type="PROSITE" id="PS51171">
    <property type="entry name" value="PREPHENATE_DEHYDR_3"/>
    <property type="match status" value="1"/>
</dbReference>
<dbReference type="GO" id="GO:0005737">
    <property type="term" value="C:cytoplasm"/>
    <property type="evidence" value="ECO:0007669"/>
    <property type="project" value="TreeGrafter"/>
</dbReference>
<dbReference type="SUPFAM" id="SSF55021">
    <property type="entry name" value="ACT-like"/>
    <property type="match status" value="1"/>
</dbReference>
<dbReference type="InterPro" id="IPR018528">
    <property type="entry name" value="Preph_deHydtase_CS"/>
</dbReference>
<evidence type="ECO:0000313" key="14">
    <source>
        <dbReference type="Proteomes" id="UP000255234"/>
    </source>
</evidence>
<dbReference type="CDD" id="cd13633">
    <property type="entry name" value="PBP2_Sa-PDT_like"/>
    <property type="match status" value="1"/>
</dbReference>
<evidence type="ECO:0000256" key="8">
    <source>
        <dbReference type="ARBA" id="ARBA00047848"/>
    </source>
</evidence>
<dbReference type="PROSITE" id="PS00858">
    <property type="entry name" value="PREPHENATE_DEHYDR_2"/>
    <property type="match status" value="1"/>
</dbReference>
<dbReference type="PROSITE" id="PS51671">
    <property type="entry name" value="ACT"/>
    <property type="match status" value="1"/>
</dbReference>
<feature type="domain" description="Prephenate dehydratase" evidence="11">
    <location>
        <begin position="3"/>
        <end position="182"/>
    </location>
</feature>
<gene>
    <name evidence="10 13" type="primary">pheA</name>
    <name evidence="13" type="ORF">NCTC10571_00483</name>
</gene>
<dbReference type="UniPathway" id="UPA00121">
    <property type="reaction ID" value="UER00345"/>
</dbReference>
<dbReference type="RefSeq" id="WP_018999987.1">
    <property type="nucleotide sequence ID" value="NZ_UGPP01000001.1"/>
</dbReference>
<evidence type="ECO:0000313" key="13">
    <source>
        <dbReference type="EMBL" id="STY70347.1"/>
    </source>
</evidence>
<dbReference type="Proteomes" id="UP000255234">
    <property type="component" value="Unassembled WGS sequence"/>
</dbReference>
<protein>
    <recommendedName>
        <fullName evidence="3 10">Prephenate dehydratase</fullName>
        <shortName evidence="10">PDT</shortName>
        <ecNumber evidence="2 10">4.2.1.51</ecNumber>
    </recommendedName>
</protein>
<dbReference type="SUPFAM" id="SSF53850">
    <property type="entry name" value="Periplasmic binding protein-like II"/>
    <property type="match status" value="1"/>
</dbReference>
<dbReference type="AlphaFoldDB" id="A0A378NR85"/>
<dbReference type="InterPro" id="IPR001086">
    <property type="entry name" value="Preph_deHydtase"/>
</dbReference>
<organism evidence="13 14">
    <name type="scientific">Megamonas hypermegale</name>
    <dbReference type="NCBI Taxonomy" id="158847"/>
    <lineage>
        <taxon>Bacteria</taxon>
        <taxon>Bacillati</taxon>
        <taxon>Bacillota</taxon>
        <taxon>Negativicutes</taxon>
        <taxon>Selenomonadales</taxon>
        <taxon>Selenomonadaceae</taxon>
        <taxon>Megamonas</taxon>
    </lineage>
</organism>
<dbReference type="PANTHER" id="PTHR21022">
    <property type="entry name" value="PREPHENATE DEHYDRATASE P PROTEIN"/>
    <property type="match status" value="1"/>
</dbReference>
<dbReference type="GO" id="GO:0004664">
    <property type="term" value="F:prephenate dehydratase activity"/>
    <property type="evidence" value="ECO:0007669"/>
    <property type="project" value="UniProtKB-UniRule"/>
</dbReference>
<evidence type="ECO:0000256" key="5">
    <source>
        <dbReference type="ARBA" id="ARBA00023141"/>
    </source>
</evidence>
<evidence type="ECO:0000256" key="7">
    <source>
        <dbReference type="ARBA" id="ARBA00023239"/>
    </source>
</evidence>
<feature type="domain" description="ACT" evidence="12">
    <location>
        <begin position="196"/>
        <end position="274"/>
    </location>
</feature>
<evidence type="ECO:0000256" key="9">
    <source>
        <dbReference type="PIRSR" id="PIRSR001500-2"/>
    </source>
</evidence>
<keyword evidence="5 10" id="KW-0057">Aromatic amino acid biosynthesis</keyword>
<comment type="pathway">
    <text evidence="1 10">Amino-acid biosynthesis; L-phenylalanine biosynthesis; phenylpyruvate from prephenate: step 1/1.</text>
</comment>
<evidence type="ECO:0000256" key="6">
    <source>
        <dbReference type="ARBA" id="ARBA00023222"/>
    </source>
</evidence>
<dbReference type="EMBL" id="UGPP01000001">
    <property type="protein sequence ID" value="STY70347.1"/>
    <property type="molecule type" value="Genomic_DNA"/>
</dbReference>
<dbReference type="InterPro" id="IPR008242">
    <property type="entry name" value="Chor_mutase/pphenate_deHydtase"/>
</dbReference>
<keyword evidence="4 10" id="KW-0028">Amino-acid biosynthesis</keyword>
<dbReference type="STRING" id="1122216.GCA_000423385_00587"/>
<accession>A0A378NR85</accession>
<dbReference type="GO" id="GO:0009094">
    <property type="term" value="P:L-phenylalanine biosynthetic process"/>
    <property type="evidence" value="ECO:0007669"/>
    <property type="project" value="UniProtKB-UniPathway"/>
</dbReference>
<reference evidence="13 14" key="1">
    <citation type="submission" date="2018-06" db="EMBL/GenBank/DDBJ databases">
        <authorList>
            <consortium name="Pathogen Informatics"/>
            <person name="Doyle S."/>
        </authorList>
    </citation>
    <scope>NUCLEOTIDE SEQUENCE [LARGE SCALE GENOMIC DNA]</scope>
    <source>
        <strain evidence="13 14">NCTC10571</strain>
    </source>
</reference>
<evidence type="ECO:0000256" key="3">
    <source>
        <dbReference type="ARBA" id="ARBA00021872"/>
    </source>
</evidence>
<dbReference type="PROSITE" id="PS00857">
    <property type="entry name" value="PREPHENATE_DEHYDR_1"/>
    <property type="match status" value="1"/>
</dbReference>